<dbReference type="GO" id="GO:0005886">
    <property type="term" value="C:plasma membrane"/>
    <property type="evidence" value="ECO:0007669"/>
    <property type="project" value="UniProtKB-ARBA"/>
</dbReference>
<keyword evidence="2" id="KW-1003">Cell membrane</keyword>
<evidence type="ECO:0000256" key="4">
    <source>
        <dbReference type="ARBA" id="ARBA00022989"/>
    </source>
</evidence>
<dbReference type="InterPro" id="IPR051611">
    <property type="entry name" value="ECF_transporter_component"/>
</dbReference>
<dbReference type="PANTHER" id="PTHR34857:SF2">
    <property type="entry name" value="SLL0384 PROTEIN"/>
    <property type="match status" value="1"/>
</dbReference>
<feature type="transmembrane region" description="Helical" evidence="6">
    <location>
        <begin position="60"/>
        <end position="83"/>
    </location>
</feature>
<dbReference type="Proteomes" id="UP000481872">
    <property type="component" value="Unassembled WGS sequence"/>
</dbReference>
<evidence type="ECO:0000313" key="8">
    <source>
        <dbReference type="Proteomes" id="UP000481872"/>
    </source>
</evidence>
<evidence type="ECO:0000256" key="6">
    <source>
        <dbReference type="SAM" id="Phobius"/>
    </source>
</evidence>
<feature type="transmembrane region" description="Helical" evidence="6">
    <location>
        <begin position="95"/>
        <end position="116"/>
    </location>
</feature>
<reference evidence="7 8" key="1">
    <citation type="submission" date="2020-02" db="EMBL/GenBank/DDBJ databases">
        <title>Genome assembly of a novel Clostridium senegalense strain.</title>
        <authorList>
            <person name="Gupta T.B."/>
            <person name="Jauregui R."/>
            <person name="Maclean P."/>
            <person name="Nawarathana A."/>
            <person name="Brightwell G."/>
        </authorList>
    </citation>
    <scope>NUCLEOTIDE SEQUENCE [LARGE SCALE GENOMIC DNA]</scope>
    <source>
        <strain evidence="7 8">AGRFS4</strain>
    </source>
</reference>
<dbReference type="RefSeq" id="WP_061995095.1">
    <property type="nucleotide sequence ID" value="NZ_JAAGPU010000059.1"/>
</dbReference>
<accession>A0A6M0H7H8</accession>
<comment type="caution">
    <text evidence="7">The sequence shown here is derived from an EMBL/GenBank/DDBJ whole genome shotgun (WGS) entry which is preliminary data.</text>
</comment>
<protein>
    <submittedName>
        <fullName evidence="7">Energy-coupling factor transporter transmembrane protein EcfT</fullName>
    </submittedName>
</protein>
<evidence type="ECO:0000256" key="3">
    <source>
        <dbReference type="ARBA" id="ARBA00022692"/>
    </source>
</evidence>
<proteinExistence type="predicted"/>
<feature type="transmembrane region" description="Helical" evidence="6">
    <location>
        <begin position="211"/>
        <end position="229"/>
    </location>
</feature>
<keyword evidence="4 6" id="KW-1133">Transmembrane helix</keyword>
<evidence type="ECO:0000256" key="1">
    <source>
        <dbReference type="ARBA" id="ARBA00004141"/>
    </source>
</evidence>
<dbReference type="Pfam" id="PF02361">
    <property type="entry name" value="CbiQ"/>
    <property type="match status" value="1"/>
</dbReference>
<gene>
    <name evidence="7" type="ORF">G3M99_17695</name>
</gene>
<evidence type="ECO:0000313" key="7">
    <source>
        <dbReference type="EMBL" id="NEU06635.1"/>
    </source>
</evidence>
<keyword evidence="5 6" id="KW-0472">Membrane</keyword>
<sequence>MESVSNESYLNLDPRTKLVLLFITNIIIFSTTQVYIEIAVVLLLMMLISLCGCFKSILKLVIVFFSLILIQFYVIPVLPAILVMTFNVLAVYARKILPCLMIGTLIVKTTPVRLIMLSLRKWKVPQKILIPLAITIRYFPSIKEEYSYIKDAMKLRGIKGIVKKVECVYVPLLISATHTAEELSEAAITRGIENPVPKTSVINIKFHFQDYFSLVVGVICMIIAFTVKIQI</sequence>
<keyword evidence="3 6" id="KW-0812">Transmembrane</keyword>
<evidence type="ECO:0000256" key="2">
    <source>
        <dbReference type="ARBA" id="ARBA00022475"/>
    </source>
</evidence>
<dbReference type="PANTHER" id="PTHR34857">
    <property type="entry name" value="SLL0384 PROTEIN"/>
    <property type="match status" value="1"/>
</dbReference>
<comment type="subcellular location">
    <subcellularLocation>
        <location evidence="1">Membrane</location>
        <topology evidence="1">Multi-pass membrane protein</topology>
    </subcellularLocation>
</comment>
<dbReference type="CDD" id="cd16914">
    <property type="entry name" value="EcfT"/>
    <property type="match status" value="1"/>
</dbReference>
<dbReference type="AlphaFoldDB" id="A0A6M0H7H8"/>
<dbReference type="InterPro" id="IPR003339">
    <property type="entry name" value="ABC/ECF_trnsptr_transmembrane"/>
</dbReference>
<name>A0A6M0H7H8_9CLOT</name>
<evidence type="ECO:0000256" key="5">
    <source>
        <dbReference type="ARBA" id="ARBA00023136"/>
    </source>
</evidence>
<keyword evidence="8" id="KW-1185">Reference proteome</keyword>
<dbReference type="EMBL" id="JAAGPU010000059">
    <property type="protein sequence ID" value="NEU06635.1"/>
    <property type="molecule type" value="Genomic_DNA"/>
</dbReference>
<organism evidence="7 8">
    <name type="scientific">Clostridium senegalense</name>
    <dbReference type="NCBI Taxonomy" id="1465809"/>
    <lineage>
        <taxon>Bacteria</taxon>
        <taxon>Bacillati</taxon>
        <taxon>Bacillota</taxon>
        <taxon>Clostridia</taxon>
        <taxon>Eubacteriales</taxon>
        <taxon>Clostridiaceae</taxon>
        <taxon>Clostridium</taxon>
    </lineage>
</organism>
<feature type="transmembrane region" description="Helical" evidence="6">
    <location>
        <begin position="20"/>
        <end position="48"/>
    </location>
</feature>